<evidence type="ECO:0000256" key="4">
    <source>
        <dbReference type="ARBA" id="ARBA00022694"/>
    </source>
</evidence>
<feature type="domain" description="Lysidine-tRNA(Ile) synthetase C-terminal" evidence="10">
    <location>
        <begin position="402"/>
        <end position="474"/>
    </location>
</feature>
<keyword evidence="2 8" id="KW-0963">Cytoplasm</keyword>
<dbReference type="AlphaFoldDB" id="A0A424YAN7"/>
<dbReference type="GO" id="GO:0005524">
    <property type="term" value="F:ATP binding"/>
    <property type="evidence" value="ECO:0007669"/>
    <property type="project" value="UniProtKB-UniRule"/>
</dbReference>
<dbReference type="SUPFAM" id="SSF52402">
    <property type="entry name" value="Adenine nucleotide alpha hydrolases-like"/>
    <property type="match status" value="1"/>
</dbReference>
<protein>
    <recommendedName>
        <fullName evidence="8">tRNA(Ile)-lysidine synthase</fullName>
        <ecNumber evidence="8">6.3.4.19</ecNumber>
    </recommendedName>
    <alternativeName>
        <fullName evidence="8">tRNA(Ile)-2-lysyl-cytidine synthase</fullName>
    </alternativeName>
    <alternativeName>
        <fullName evidence="8">tRNA(Ile)-lysidine synthetase</fullName>
    </alternativeName>
</protein>
<dbReference type="SMART" id="SM00977">
    <property type="entry name" value="TilS_C"/>
    <property type="match status" value="1"/>
</dbReference>
<evidence type="ECO:0000256" key="1">
    <source>
        <dbReference type="ARBA" id="ARBA00004496"/>
    </source>
</evidence>
<evidence type="ECO:0000256" key="2">
    <source>
        <dbReference type="ARBA" id="ARBA00022490"/>
    </source>
</evidence>
<dbReference type="CDD" id="cd01992">
    <property type="entry name" value="TilS_N"/>
    <property type="match status" value="1"/>
</dbReference>
<evidence type="ECO:0000313" key="12">
    <source>
        <dbReference type="Proteomes" id="UP000285138"/>
    </source>
</evidence>
<dbReference type="Proteomes" id="UP000285138">
    <property type="component" value="Unassembled WGS sequence"/>
</dbReference>
<sequence>MFLEEKVEKTIIKYNLLEEGDKVLAAVSGGPDSICLLHLLSLLAIPFKIEVHVFHLNHLTRGEESREDARFVQEISSRRGLPFSYKALDVPRYQRLSGLSLQEAARRARLKAAGQVSEKVKANKIALGHNADDQAETVVMRILRGAGLEGLAGMEFLAPYPGREGILLIRPLMEVFREEIEKYCRQKDLDYRIDPTNLKPLYLRNKVRLELIPYIENNYNPSFKEGLLQLAKNLSRENDYLRKQVEGIYGKIVRETPGKSFQLHTKELAKYHEALQLRVLRKGLKNLKGDLKTIEAKHLEGILELARGKVAHSSLSLPRGLRAEKSYDLLKIKREVKHKEHEGRREVSARKGRKILNIPGKTYVPELNLVIEGKREKREDLPWPPDPEREAYLDYSRVKLPLYLSYRWPGARFSPLGMEGSKKLKDFFMDEKISSEERERIPLIVRDGDILWVVGKRIGHPYRIREETREVLVLRVYPLKDEEGRNGISEPGTPGDFNKPGGDSGEGPGNGPADI</sequence>
<comment type="subcellular location">
    <subcellularLocation>
        <location evidence="1 8">Cytoplasm</location>
    </subcellularLocation>
</comment>
<evidence type="ECO:0000256" key="7">
    <source>
        <dbReference type="ARBA" id="ARBA00048539"/>
    </source>
</evidence>
<evidence type="ECO:0000313" key="11">
    <source>
        <dbReference type="EMBL" id="RQD73729.1"/>
    </source>
</evidence>
<feature type="compositionally biased region" description="Gly residues" evidence="9">
    <location>
        <begin position="502"/>
        <end position="515"/>
    </location>
</feature>
<keyword evidence="6 8" id="KW-0067">ATP-binding</keyword>
<evidence type="ECO:0000256" key="3">
    <source>
        <dbReference type="ARBA" id="ARBA00022598"/>
    </source>
</evidence>
<dbReference type="Gene3D" id="1.20.59.20">
    <property type="match status" value="1"/>
</dbReference>
<dbReference type="HAMAP" id="MF_01161">
    <property type="entry name" value="tRNA_Ile_lys_synt"/>
    <property type="match status" value="1"/>
</dbReference>
<keyword evidence="3 8" id="KW-0436">Ligase</keyword>
<keyword evidence="5 8" id="KW-0547">Nucleotide-binding</keyword>
<comment type="domain">
    <text evidence="8">The N-terminal region contains the highly conserved SGGXDS motif, predicted to be a P-loop motif involved in ATP binding.</text>
</comment>
<accession>A0A424YAN7</accession>
<dbReference type="Pfam" id="PF11734">
    <property type="entry name" value="TilS_C"/>
    <property type="match status" value="1"/>
</dbReference>
<dbReference type="InterPro" id="IPR012795">
    <property type="entry name" value="tRNA_Ile_lys_synt_N"/>
</dbReference>
<evidence type="ECO:0000256" key="9">
    <source>
        <dbReference type="SAM" id="MobiDB-lite"/>
    </source>
</evidence>
<dbReference type="GO" id="GO:0032267">
    <property type="term" value="F:tRNA(Ile)-lysidine synthase activity"/>
    <property type="evidence" value="ECO:0007669"/>
    <property type="project" value="UniProtKB-EC"/>
</dbReference>
<dbReference type="GO" id="GO:0006400">
    <property type="term" value="P:tRNA modification"/>
    <property type="evidence" value="ECO:0007669"/>
    <property type="project" value="UniProtKB-UniRule"/>
</dbReference>
<comment type="caution">
    <text evidence="11">The sequence shown here is derived from an EMBL/GenBank/DDBJ whole genome shotgun (WGS) entry which is preliminary data.</text>
</comment>
<name>A0A424YAN7_9FIRM</name>
<dbReference type="InterPro" id="IPR014729">
    <property type="entry name" value="Rossmann-like_a/b/a_fold"/>
</dbReference>
<dbReference type="SUPFAM" id="SSF56037">
    <property type="entry name" value="PheT/TilS domain"/>
    <property type="match status" value="1"/>
</dbReference>
<dbReference type="NCBIfam" id="TIGR02433">
    <property type="entry name" value="lysidine_TilS_C"/>
    <property type="match status" value="1"/>
</dbReference>
<dbReference type="EMBL" id="QZAA01000239">
    <property type="protein sequence ID" value="RQD73729.1"/>
    <property type="molecule type" value="Genomic_DNA"/>
</dbReference>
<keyword evidence="4 8" id="KW-0819">tRNA processing</keyword>
<evidence type="ECO:0000256" key="5">
    <source>
        <dbReference type="ARBA" id="ARBA00022741"/>
    </source>
</evidence>
<dbReference type="GO" id="GO:0005737">
    <property type="term" value="C:cytoplasm"/>
    <property type="evidence" value="ECO:0007669"/>
    <property type="project" value="UniProtKB-SubCell"/>
</dbReference>
<evidence type="ECO:0000256" key="6">
    <source>
        <dbReference type="ARBA" id="ARBA00022840"/>
    </source>
</evidence>
<dbReference type="NCBIfam" id="TIGR02432">
    <property type="entry name" value="lysidine_TilS_N"/>
    <property type="match status" value="1"/>
</dbReference>
<dbReference type="InterPro" id="IPR012796">
    <property type="entry name" value="Lysidine-tRNA-synth_C"/>
</dbReference>
<dbReference type="Gene3D" id="3.40.50.620">
    <property type="entry name" value="HUPs"/>
    <property type="match status" value="1"/>
</dbReference>
<reference evidence="11 12" key="1">
    <citation type="submission" date="2018-08" db="EMBL/GenBank/DDBJ databases">
        <title>The metabolism and importance of syntrophic acetate oxidation coupled to methane or sulfide production in haloalkaline environments.</title>
        <authorList>
            <person name="Timmers P.H.A."/>
            <person name="Vavourakis C.D."/>
            <person name="Sorokin D.Y."/>
            <person name="Sinninghe Damste J.S."/>
            <person name="Muyzer G."/>
            <person name="Stams A.J.M."/>
            <person name="Plugge C.M."/>
        </authorList>
    </citation>
    <scope>NUCLEOTIDE SEQUENCE [LARGE SCALE GENOMIC DNA]</scope>
    <source>
        <strain evidence="11">MSAO_Bac1</strain>
    </source>
</reference>
<evidence type="ECO:0000256" key="8">
    <source>
        <dbReference type="HAMAP-Rule" id="MF_01161"/>
    </source>
</evidence>
<dbReference type="EC" id="6.3.4.19" evidence="8"/>
<evidence type="ECO:0000259" key="10">
    <source>
        <dbReference type="SMART" id="SM00977"/>
    </source>
</evidence>
<gene>
    <name evidence="8 11" type="primary">tilS</name>
    <name evidence="11" type="ORF">D5R97_08955</name>
</gene>
<dbReference type="InterPro" id="IPR012094">
    <property type="entry name" value="tRNA_Ile_lys_synt"/>
</dbReference>
<organism evidence="11 12">
    <name type="scientific">Candidatus Syntrophonatronum acetioxidans</name>
    <dbReference type="NCBI Taxonomy" id="1795816"/>
    <lineage>
        <taxon>Bacteria</taxon>
        <taxon>Bacillati</taxon>
        <taxon>Bacillota</taxon>
        <taxon>Clostridia</taxon>
        <taxon>Eubacteriales</taxon>
        <taxon>Syntrophomonadaceae</taxon>
        <taxon>Candidatus Syntrophonatronum</taxon>
    </lineage>
</organism>
<proteinExistence type="inferred from homology"/>
<feature type="region of interest" description="Disordered" evidence="9">
    <location>
        <begin position="483"/>
        <end position="515"/>
    </location>
</feature>
<dbReference type="SUPFAM" id="SSF82829">
    <property type="entry name" value="MesJ substrate recognition domain-like"/>
    <property type="match status" value="1"/>
</dbReference>
<feature type="binding site" evidence="8">
    <location>
        <begin position="28"/>
        <end position="33"/>
    </location>
    <ligand>
        <name>ATP</name>
        <dbReference type="ChEBI" id="CHEBI:30616"/>
    </ligand>
</feature>
<comment type="catalytic activity">
    <reaction evidence="7 8">
        <text>cytidine(34) in tRNA(Ile2) + L-lysine + ATP = lysidine(34) in tRNA(Ile2) + AMP + diphosphate + H(+)</text>
        <dbReference type="Rhea" id="RHEA:43744"/>
        <dbReference type="Rhea" id="RHEA-COMP:10625"/>
        <dbReference type="Rhea" id="RHEA-COMP:10670"/>
        <dbReference type="ChEBI" id="CHEBI:15378"/>
        <dbReference type="ChEBI" id="CHEBI:30616"/>
        <dbReference type="ChEBI" id="CHEBI:32551"/>
        <dbReference type="ChEBI" id="CHEBI:33019"/>
        <dbReference type="ChEBI" id="CHEBI:82748"/>
        <dbReference type="ChEBI" id="CHEBI:83665"/>
        <dbReference type="ChEBI" id="CHEBI:456215"/>
        <dbReference type="EC" id="6.3.4.19"/>
    </reaction>
</comment>
<dbReference type="PANTHER" id="PTHR43033">
    <property type="entry name" value="TRNA(ILE)-LYSIDINE SYNTHASE-RELATED"/>
    <property type="match status" value="1"/>
</dbReference>
<comment type="function">
    <text evidence="8">Ligates lysine onto the cytidine present at position 34 of the AUA codon-specific tRNA(Ile) that contains the anticodon CAU, in an ATP-dependent manner. Cytidine is converted to lysidine, thus changing the amino acid specificity of the tRNA from methionine to isoleucine.</text>
</comment>
<dbReference type="PANTHER" id="PTHR43033:SF1">
    <property type="entry name" value="TRNA(ILE)-LYSIDINE SYNTHASE-RELATED"/>
    <property type="match status" value="1"/>
</dbReference>
<dbReference type="InterPro" id="IPR011063">
    <property type="entry name" value="TilS/TtcA_N"/>
</dbReference>
<comment type="similarity">
    <text evidence="8">Belongs to the tRNA(Ile)-lysidine synthase family.</text>
</comment>
<dbReference type="Pfam" id="PF01171">
    <property type="entry name" value="ATP_bind_3"/>
    <property type="match status" value="1"/>
</dbReference>